<dbReference type="RefSeq" id="WP_138162130.1">
    <property type="nucleotide sequence ID" value="NZ_VAUA01000002.1"/>
</dbReference>
<comment type="caution">
    <text evidence="1">The sequence shown here is derived from an EMBL/GenBank/DDBJ whole genome shotgun (WGS) entry which is preliminary data.</text>
</comment>
<dbReference type="Proteomes" id="UP000305041">
    <property type="component" value="Unassembled WGS sequence"/>
</dbReference>
<evidence type="ECO:0000313" key="2">
    <source>
        <dbReference type="Proteomes" id="UP000305041"/>
    </source>
</evidence>
<keyword evidence="2" id="KW-1185">Reference proteome</keyword>
<dbReference type="EMBL" id="VAUA01000002">
    <property type="protein sequence ID" value="TLP68099.1"/>
    <property type="molecule type" value="Genomic_DNA"/>
</dbReference>
<evidence type="ECO:0000313" key="1">
    <source>
        <dbReference type="EMBL" id="TLP68099.1"/>
    </source>
</evidence>
<reference evidence="1 2" key="1">
    <citation type="submission" date="2019-05" db="EMBL/GenBank/DDBJ databases">
        <title>Draft genome sequence of Pelagicola sp. DSW4-44.</title>
        <authorList>
            <person name="Oh J."/>
        </authorList>
    </citation>
    <scope>NUCLEOTIDE SEQUENCE [LARGE SCALE GENOMIC DNA]</scope>
    <source>
        <strain evidence="1 2">DSW4-44</strain>
    </source>
</reference>
<name>A0ABY2V1H7_9RHOB</name>
<sequence length="169" mass="17963">MEQSIIYADEDGSVVVIALIEGGSLTPAAAAARFVPDGLSHSIVDTVDVPPERAARAAWAADTLGLPALPFEPELPNLSKSEFEGFLASKDWDLVWDRMIASLAGRPEEVSQDMRGLLARYRNKETFNLNNTLALIGEFEGFAKSVDPAVDLSVATVTSAWAKAAGSAS</sequence>
<accession>A0ABY2V1H7</accession>
<organism evidence="1 2">
    <name type="scientific">Parasedimentitalea maritima</name>
    <dbReference type="NCBI Taxonomy" id="2578117"/>
    <lineage>
        <taxon>Bacteria</taxon>
        <taxon>Pseudomonadati</taxon>
        <taxon>Pseudomonadota</taxon>
        <taxon>Alphaproteobacteria</taxon>
        <taxon>Rhodobacterales</taxon>
        <taxon>Paracoccaceae</taxon>
        <taxon>Parasedimentitalea</taxon>
    </lineage>
</organism>
<gene>
    <name evidence="1" type="ORF">FEE96_06185</name>
</gene>
<protein>
    <submittedName>
        <fullName evidence="1">Uncharacterized protein</fullName>
    </submittedName>
</protein>
<proteinExistence type="predicted"/>